<organism evidence="1 2">
    <name type="scientific">Paraburkholderia terrae</name>
    <dbReference type="NCBI Taxonomy" id="311230"/>
    <lineage>
        <taxon>Bacteria</taxon>
        <taxon>Pseudomonadati</taxon>
        <taxon>Pseudomonadota</taxon>
        <taxon>Betaproteobacteria</taxon>
        <taxon>Burkholderiales</taxon>
        <taxon>Burkholderiaceae</taxon>
        <taxon>Paraburkholderia</taxon>
    </lineage>
</organism>
<dbReference type="KEGG" id="pter:C2L65_23405"/>
<accession>A0A2I8ET00</accession>
<dbReference type="AlphaFoldDB" id="A0A2I8ET00"/>
<proteinExistence type="predicted"/>
<reference evidence="1 2" key="1">
    <citation type="submission" date="2018-01" db="EMBL/GenBank/DDBJ databases">
        <title>Species boundaries and ecological features among Paraburkholderia terrae DSMZ17804T, P. hospita DSMZ17164T and P. caribensis DSMZ13236T.</title>
        <authorList>
            <person name="Pratama A.A."/>
        </authorList>
    </citation>
    <scope>NUCLEOTIDE SEQUENCE [LARGE SCALE GENOMIC DNA]</scope>
    <source>
        <strain evidence="1 2">DSM 17804</strain>
    </source>
</reference>
<protein>
    <submittedName>
        <fullName evidence="1">Uncharacterized protein</fullName>
    </submittedName>
</protein>
<gene>
    <name evidence="1" type="ORF">C2L65_23405</name>
</gene>
<sequence length="151" mass="17180">MAWRTRAPHFEITLRVRNIASRGPLKNHVARKPDHGATRVCGYMAHPLQYDRHDENVAAGKQGQRKSPTAAQNFAVAAGVCHMRLWGRRSQWGADVGRKWREWFVRRTAIRDHDDTFGGTCRLYPSERAVLLVNAHGARRPCDILFPTGDI</sequence>
<dbReference type="Proteomes" id="UP000243502">
    <property type="component" value="Chromosome 2"/>
</dbReference>
<name>A0A2I8ET00_9BURK</name>
<evidence type="ECO:0000313" key="2">
    <source>
        <dbReference type="Proteomes" id="UP000243502"/>
    </source>
</evidence>
<evidence type="ECO:0000313" key="1">
    <source>
        <dbReference type="EMBL" id="AUT62568.1"/>
    </source>
</evidence>
<dbReference type="EMBL" id="CP026112">
    <property type="protein sequence ID" value="AUT62568.1"/>
    <property type="molecule type" value="Genomic_DNA"/>
</dbReference>